<proteinExistence type="inferred from homology"/>
<dbReference type="CDD" id="cd13895">
    <property type="entry name" value="CuRO_3_AAO_like_2"/>
    <property type="match status" value="1"/>
</dbReference>
<dbReference type="Pfam" id="PF00394">
    <property type="entry name" value="Cu-oxidase"/>
    <property type="match status" value="1"/>
</dbReference>
<evidence type="ECO:0000313" key="11">
    <source>
        <dbReference type="EMBL" id="KAK5998734.1"/>
    </source>
</evidence>
<dbReference type="EMBL" id="JAVFKD010000001">
    <property type="protein sequence ID" value="KAK5998734.1"/>
    <property type="molecule type" value="Genomic_DNA"/>
</dbReference>
<evidence type="ECO:0000256" key="5">
    <source>
        <dbReference type="ARBA" id="ARBA00023008"/>
    </source>
</evidence>
<dbReference type="InterPro" id="IPR002355">
    <property type="entry name" value="Cu_oxidase_Cu_BS"/>
</dbReference>
<evidence type="ECO:0000313" key="12">
    <source>
        <dbReference type="Proteomes" id="UP001338125"/>
    </source>
</evidence>
<evidence type="ECO:0000256" key="2">
    <source>
        <dbReference type="ARBA" id="ARBA00022723"/>
    </source>
</evidence>
<feature type="domain" description="Plastocyanin-like" evidence="10">
    <location>
        <begin position="37"/>
        <end position="152"/>
    </location>
</feature>
<dbReference type="InterPro" id="IPR011706">
    <property type="entry name" value="Cu-oxidase_C"/>
</dbReference>
<keyword evidence="12" id="KW-1185">Reference proteome</keyword>
<feature type="domain" description="Plastocyanin-like" evidence="8">
    <location>
        <begin position="163"/>
        <end position="319"/>
    </location>
</feature>
<comment type="similarity">
    <text evidence="1">Belongs to the multicopper oxidase family.</text>
</comment>
<dbReference type="PANTHER" id="PTHR11709:SF394">
    <property type="entry name" value="FI03373P-RELATED"/>
    <property type="match status" value="1"/>
</dbReference>
<dbReference type="InterPro" id="IPR008972">
    <property type="entry name" value="Cupredoxin"/>
</dbReference>
<evidence type="ECO:0000256" key="4">
    <source>
        <dbReference type="ARBA" id="ARBA00023002"/>
    </source>
</evidence>
<accession>A0ABR0T3C8</accession>
<dbReference type="PROSITE" id="PS00080">
    <property type="entry name" value="MULTICOPPER_OXIDASE2"/>
    <property type="match status" value="1"/>
</dbReference>
<dbReference type="SUPFAM" id="SSF49503">
    <property type="entry name" value="Cupredoxins"/>
    <property type="match status" value="3"/>
</dbReference>
<reference evidence="11 12" key="1">
    <citation type="submission" date="2024-01" db="EMBL/GenBank/DDBJ databases">
        <title>Complete genome of Cladobotryum mycophilum ATHUM6906.</title>
        <authorList>
            <person name="Christinaki A.C."/>
            <person name="Myridakis A.I."/>
            <person name="Kouvelis V.N."/>
        </authorList>
    </citation>
    <scope>NUCLEOTIDE SEQUENCE [LARGE SCALE GENOMIC DNA]</scope>
    <source>
        <strain evidence="11 12">ATHUM6906</strain>
    </source>
</reference>
<dbReference type="NCBIfam" id="TIGR03390">
    <property type="entry name" value="ascorbOXfungal"/>
    <property type="match status" value="1"/>
</dbReference>
<dbReference type="InterPro" id="IPR001117">
    <property type="entry name" value="Cu-oxidase_2nd"/>
</dbReference>
<evidence type="ECO:0000259" key="9">
    <source>
        <dbReference type="Pfam" id="PF07731"/>
    </source>
</evidence>
<dbReference type="PANTHER" id="PTHR11709">
    <property type="entry name" value="MULTI-COPPER OXIDASE"/>
    <property type="match status" value="1"/>
</dbReference>
<dbReference type="Proteomes" id="UP001338125">
    <property type="component" value="Unassembled WGS sequence"/>
</dbReference>
<evidence type="ECO:0000256" key="6">
    <source>
        <dbReference type="ARBA" id="ARBA00023180"/>
    </source>
</evidence>
<evidence type="ECO:0000259" key="10">
    <source>
        <dbReference type="Pfam" id="PF07732"/>
    </source>
</evidence>
<dbReference type="InterPro" id="IPR045087">
    <property type="entry name" value="Cu-oxidase_fam"/>
</dbReference>
<keyword evidence="2" id="KW-0479">Metal-binding</keyword>
<evidence type="ECO:0000259" key="8">
    <source>
        <dbReference type="Pfam" id="PF00394"/>
    </source>
</evidence>
<dbReference type="CDD" id="cd13873">
    <property type="entry name" value="CuRO_2_AAO_like_2"/>
    <property type="match status" value="1"/>
</dbReference>
<feature type="domain" description="Plastocyanin-like" evidence="9">
    <location>
        <begin position="412"/>
        <end position="561"/>
    </location>
</feature>
<dbReference type="InterPro" id="IPR035666">
    <property type="entry name" value="MCO_CuRO_3"/>
</dbReference>
<name>A0ABR0T3C8_9HYPO</name>
<sequence length="607" mass="68327">MAWYRAWVCFCILLSPAIALETKVHDDSFTPNEVLRVTRKDISVGGINRYTTLVNNSLPGPTLRIPEDKVVWLRVYNDMTDANLTMHWHGLTQAAYPFSDGSPMASQWPIPPSHYFDYELRTDKGTAGTYFYHSHIDFQTSTASGPLIVEDSDPVPYKTDGERIIHIQEMWNKTDDDILAGLEATPLRWSGETNGFLLNGNTISNYGIVDKSSAKLTVIDVDPGKTYRFRFIAATALSYASFAFEEHTDLEVIEADGGYTKPLATELLQMGSGQRFSTLFKTKSCDDLKKLGRLDYYMQIETRDRPTVVTNYAVVRYSNTCKLEGSDLHVPTTSYPKTAPIKLPPTINGFLDYKLEPFYPNNFPSASEVTRRVHLNAQQVMNKWLTWRNNNISWTEDSNDPLPHVTPYSPYLVSMYKNETRYLPNYEAAVANGGLDPATFTYPAKIGEVIEIVLQHFGSITLDGSPGGSLDTHPWHAHGKHYYDIGGGEGAYDPDLAEERLKGTNPVQRDTTMLYRYNATTKPDQVHGWRAWRLRIDDPGVWMIHCHTLQHMIFGMQTVWVFGDRDDIMKVGAPAVSGYLEYGGNVNGNATHAPEVLHFSELDDAGS</sequence>
<keyword evidence="4" id="KW-0560">Oxidoreductase</keyword>
<organism evidence="11 12">
    <name type="scientific">Cladobotryum mycophilum</name>
    <dbReference type="NCBI Taxonomy" id="491253"/>
    <lineage>
        <taxon>Eukaryota</taxon>
        <taxon>Fungi</taxon>
        <taxon>Dikarya</taxon>
        <taxon>Ascomycota</taxon>
        <taxon>Pezizomycotina</taxon>
        <taxon>Sordariomycetes</taxon>
        <taxon>Hypocreomycetidae</taxon>
        <taxon>Hypocreales</taxon>
        <taxon>Hypocreaceae</taxon>
        <taxon>Cladobotryum</taxon>
    </lineage>
</organism>
<dbReference type="Gene3D" id="2.60.40.420">
    <property type="entry name" value="Cupredoxins - blue copper proteins"/>
    <property type="match status" value="3"/>
</dbReference>
<evidence type="ECO:0000256" key="1">
    <source>
        <dbReference type="ARBA" id="ARBA00010609"/>
    </source>
</evidence>
<gene>
    <name evidence="11" type="ORF">PT974_01116</name>
</gene>
<comment type="caution">
    <text evidence="11">The sequence shown here is derived from an EMBL/GenBank/DDBJ whole genome shotgun (WGS) entry which is preliminary data.</text>
</comment>
<protein>
    <submittedName>
        <fullName evidence="11">Laccase-like multicopper oxidase 1</fullName>
    </submittedName>
</protein>
<dbReference type="InterPro" id="IPR017762">
    <property type="entry name" value="Multicopper_oxidase_fun"/>
</dbReference>
<keyword evidence="6" id="KW-0325">Glycoprotein</keyword>
<feature type="chain" id="PRO_5046694733" evidence="7">
    <location>
        <begin position="20"/>
        <end position="607"/>
    </location>
</feature>
<evidence type="ECO:0000256" key="3">
    <source>
        <dbReference type="ARBA" id="ARBA00022729"/>
    </source>
</evidence>
<evidence type="ECO:0000256" key="7">
    <source>
        <dbReference type="SAM" id="SignalP"/>
    </source>
</evidence>
<keyword evidence="3 7" id="KW-0732">Signal</keyword>
<dbReference type="Pfam" id="PF07731">
    <property type="entry name" value="Cu-oxidase_2"/>
    <property type="match status" value="1"/>
</dbReference>
<keyword evidence="5" id="KW-0186">Copper</keyword>
<feature type="signal peptide" evidence="7">
    <location>
        <begin position="1"/>
        <end position="19"/>
    </location>
</feature>
<dbReference type="InterPro" id="IPR011707">
    <property type="entry name" value="Cu-oxidase-like_N"/>
</dbReference>
<dbReference type="Pfam" id="PF07732">
    <property type="entry name" value="Cu-oxidase_3"/>
    <property type="match status" value="1"/>
</dbReference>